<dbReference type="GO" id="GO:0005743">
    <property type="term" value="C:mitochondrial inner membrane"/>
    <property type="evidence" value="ECO:0007669"/>
    <property type="project" value="UniProtKB-SubCell"/>
</dbReference>
<keyword evidence="5" id="KW-0999">Mitochondrion inner membrane</keyword>
<sequence>MERTCDIKLQPYPHTDDRSDPVAYSNSQEQAVRESFVAKARVKIARQKVSDCYHKEGVNHYQNCREVVEHYLDLIWRKEHYGALKPPSSSDE</sequence>
<keyword evidence="3" id="KW-0813">Transport</keyword>
<evidence type="ECO:0000256" key="7">
    <source>
        <dbReference type="ARBA" id="ARBA00023128"/>
    </source>
</evidence>
<evidence type="ECO:0000256" key="9">
    <source>
        <dbReference type="SAM" id="MobiDB-lite"/>
    </source>
</evidence>
<keyword evidence="4" id="KW-0679">Respiratory chain</keyword>
<evidence type="ECO:0000256" key="6">
    <source>
        <dbReference type="ARBA" id="ARBA00022982"/>
    </source>
</evidence>
<dbReference type="GO" id="GO:0045271">
    <property type="term" value="C:respiratory chain complex I"/>
    <property type="evidence" value="ECO:0007669"/>
    <property type="project" value="UniProtKB-ARBA"/>
</dbReference>
<keyword evidence="8" id="KW-0472">Membrane</keyword>
<dbReference type="PANTHER" id="PTHR13094:SF1">
    <property type="entry name" value="NADH DEHYDROGENASE [UBIQUINONE] 1 BETA SUBCOMPLEX SUBUNIT 10"/>
    <property type="match status" value="1"/>
</dbReference>
<keyword evidence="7" id="KW-0496">Mitochondrion</keyword>
<proteinExistence type="inferred from homology"/>
<evidence type="ECO:0000256" key="1">
    <source>
        <dbReference type="ARBA" id="ARBA00004443"/>
    </source>
</evidence>
<gene>
    <name evidence="10" type="ORF">JKP88DRAFT_230321</name>
</gene>
<feature type="region of interest" description="Disordered" evidence="9">
    <location>
        <begin position="1"/>
        <end position="22"/>
    </location>
</feature>
<dbReference type="InterPro" id="IPR019377">
    <property type="entry name" value="NADH_UbQ_OxRdtase_su10"/>
</dbReference>
<evidence type="ECO:0008006" key="12">
    <source>
        <dbReference type="Google" id="ProtNLM"/>
    </source>
</evidence>
<comment type="caution">
    <text evidence="10">The sequence shown here is derived from an EMBL/GenBank/DDBJ whole genome shotgun (WGS) entry which is preliminary data.</text>
</comment>
<evidence type="ECO:0000256" key="8">
    <source>
        <dbReference type="ARBA" id="ARBA00023136"/>
    </source>
</evidence>
<evidence type="ECO:0000313" key="11">
    <source>
        <dbReference type="Proteomes" id="UP000664859"/>
    </source>
</evidence>
<dbReference type="Proteomes" id="UP000664859">
    <property type="component" value="Unassembled WGS sequence"/>
</dbReference>
<reference evidence="10" key="1">
    <citation type="submission" date="2021-02" db="EMBL/GenBank/DDBJ databases">
        <title>First Annotated Genome of the Yellow-green Alga Tribonema minus.</title>
        <authorList>
            <person name="Mahan K.M."/>
        </authorList>
    </citation>
    <scope>NUCLEOTIDE SEQUENCE</scope>
    <source>
        <strain evidence="10">UTEX B ZZ1240</strain>
    </source>
</reference>
<dbReference type="EMBL" id="JAFCMP010000008">
    <property type="protein sequence ID" value="KAG5192297.1"/>
    <property type="molecule type" value="Genomic_DNA"/>
</dbReference>
<organism evidence="10 11">
    <name type="scientific">Tribonema minus</name>
    <dbReference type="NCBI Taxonomy" id="303371"/>
    <lineage>
        <taxon>Eukaryota</taxon>
        <taxon>Sar</taxon>
        <taxon>Stramenopiles</taxon>
        <taxon>Ochrophyta</taxon>
        <taxon>PX clade</taxon>
        <taxon>Xanthophyceae</taxon>
        <taxon>Tribonematales</taxon>
        <taxon>Tribonemataceae</taxon>
        <taxon>Tribonema</taxon>
    </lineage>
</organism>
<dbReference type="AlphaFoldDB" id="A0A836CMX3"/>
<dbReference type="PANTHER" id="PTHR13094">
    <property type="entry name" value="NADH-UBIQUINONE OXIDOREDUCTASE PDSW SUBUNIT"/>
    <property type="match status" value="1"/>
</dbReference>
<accession>A0A836CMX3</accession>
<protein>
    <recommendedName>
        <fullName evidence="12">NADH dehydrogenase [ubiquinone] 1 beta subcomplex subunit 10</fullName>
    </recommendedName>
</protein>
<evidence type="ECO:0000256" key="4">
    <source>
        <dbReference type="ARBA" id="ARBA00022660"/>
    </source>
</evidence>
<evidence type="ECO:0000256" key="5">
    <source>
        <dbReference type="ARBA" id="ARBA00022792"/>
    </source>
</evidence>
<comment type="subcellular location">
    <subcellularLocation>
        <location evidence="1">Mitochondrion inner membrane</location>
        <topology evidence="1">Peripheral membrane protein</topology>
        <orientation evidence="1">Matrix side</orientation>
    </subcellularLocation>
</comment>
<evidence type="ECO:0000256" key="3">
    <source>
        <dbReference type="ARBA" id="ARBA00022448"/>
    </source>
</evidence>
<dbReference type="Pfam" id="PF10249">
    <property type="entry name" value="NDUFB10"/>
    <property type="match status" value="1"/>
</dbReference>
<dbReference type="InterPro" id="IPR039993">
    <property type="entry name" value="NDUFB10"/>
</dbReference>
<keyword evidence="11" id="KW-1185">Reference proteome</keyword>
<dbReference type="OrthoDB" id="10252718at2759"/>
<comment type="similarity">
    <text evidence="2">Belongs to the complex I NDUFB10 subunit family.</text>
</comment>
<keyword evidence="6" id="KW-0249">Electron transport</keyword>
<evidence type="ECO:0000313" key="10">
    <source>
        <dbReference type="EMBL" id="KAG5192297.1"/>
    </source>
</evidence>
<name>A0A836CMX3_9STRA</name>
<evidence type="ECO:0000256" key="2">
    <source>
        <dbReference type="ARBA" id="ARBA00008317"/>
    </source>
</evidence>